<evidence type="ECO:0000313" key="1">
    <source>
        <dbReference type="EMBL" id="OQW88104.1"/>
    </source>
</evidence>
<comment type="caution">
    <text evidence="1">The sequence shown here is derived from an EMBL/GenBank/DDBJ whole genome shotgun (WGS) entry which is preliminary data.</text>
</comment>
<dbReference type="Proteomes" id="UP000192505">
    <property type="component" value="Unassembled WGS sequence"/>
</dbReference>
<gene>
    <name evidence="1" type="ORF">BWK72_10190</name>
</gene>
<dbReference type="Gene3D" id="1.25.40.10">
    <property type="entry name" value="Tetratricopeptide repeat domain"/>
    <property type="match status" value="1"/>
</dbReference>
<dbReference type="InterPro" id="IPR011990">
    <property type="entry name" value="TPR-like_helical_dom_sf"/>
</dbReference>
<dbReference type="EMBL" id="MTEI01000005">
    <property type="protein sequence ID" value="OQW88104.1"/>
    <property type="molecule type" value="Genomic_DNA"/>
</dbReference>
<sequence>MAKWTAFPYAGDYRFDAASVKKKWSRLHAGDLEPLPQDPELMQAWVHFHNGDFQKAATLGQSLGTFGACVASKATCIYATYLEKHETRRLDLFLEVADRAGDIAGKDPSHLNARYWRAYALGRYSQGISVAKALAQGLGTKVKSDLEYVIRHAPQHADAHVALGSFHAEVIDKVGSLIGAMAYGANKDIGLHLFEQALTLHKESSYGLLEYAHAMLMLGGDDMMSEANQLYLRAAQTKPHDAAERLDVEMAKAQLAD</sequence>
<name>A0A1W9KUB0_9BURK</name>
<accession>A0A1W9KUB0</accession>
<evidence type="ECO:0000313" key="2">
    <source>
        <dbReference type="Proteomes" id="UP000192505"/>
    </source>
</evidence>
<reference evidence="1 2" key="1">
    <citation type="submission" date="2017-01" db="EMBL/GenBank/DDBJ databases">
        <title>Novel large sulfur bacteria in the metagenomes of groundwater-fed chemosynthetic microbial mats in the Lake Huron basin.</title>
        <authorList>
            <person name="Sharrar A.M."/>
            <person name="Flood B.E."/>
            <person name="Bailey J.V."/>
            <person name="Jones D.S."/>
            <person name="Biddanda B."/>
            <person name="Ruberg S.A."/>
            <person name="Marcus D.N."/>
            <person name="Dick G.J."/>
        </authorList>
    </citation>
    <scope>NUCLEOTIDE SEQUENCE [LARGE SCALE GENOMIC DNA]</scope>
    <source>
        <strain evidence="1">A7</strain>
    </source>
</reference>
<proteinExistence type="predicted"/>
<dbReference type="AlphaFoldDB" id="A0A1W9KUB0"/>
<organism evidence="1 2">
    <name type="scientific">Rhodoferax ferrireducens</name>
    <dbReference type="NCBI Taxonomy" id="192843"/>
    <lineage>
        <taxon>Bacteria</taxon>
        <taxon>Pseudomonadati</taxon>
        <taxon>Pseudomonadota</taxon>
        <taxon>Betaproteobacteria</taxon>
        <taxon>Burkholderiales</taxon>
        <taxon>Comamonadaceae</taxon>
        <taxon>Rhodoferax</taxon>
    </lineage>
</organism>
<protein>
    <submittedName>
        <fullName evidence="1">Uncharacterized protein</fullName>
    </submittedName>
</protein>